<dbReference type="GO" id="GO:0045944">
    <property type="term" value="P:positive regulation of transcription by RNA polymerase II"/>
    <property type="evidence" value="ECO:0007669"/>
    <property type="project" value="TreeGrafter"/>
</dbReference>
<dbReference type="PROSITE" id="PS50297">
    <property type="entry name" value="ANK_REP_REGION"/>
    <property type="match status" value="3"/>
</dbReference>
<dbReference type="InterPro" id="IPR050663">
    <property type="entry name" value="Ankyrin-SOCS_Box"/>
</dbReference>
<dbReference type="Gene3D" id="1.25.40.20">
    <property type="entry name" value="Ankyrin repeat-containing domain"/>
    <property type="match status" value="1"/>
</dbReference>
<reference evidence="4" key="1">
    <citation type="submission" date="2020-03" db="EMBL/GenBank/DDBJ databases">
        <title>Draft Genome Sequence of Cylindrodendrum hubeiense.</title>
        <authorList>
            <person name="Buettner E."/>
            <person name="Kellner H."/>
        </authorList>
    </citation>
    <scope>NUCLEOTIDE SEQUENCE</scope>
    <source>
        <strain evidence="4">IHI 201604</strain>
    </source>
</reference>
<evidence type="ECO:0000256" key="1">
    <source>
        <dbReference type="ARBA" id="ARBA00022737"/>
    </source>
</evidence>
<dbReference type="Pfam" id="PF12796">
    <property type="entry name" value="Ank_2"/>
    <property type="match status" value="1"/>
</dbReference>
<evidence type="ECO:0000256" key="2">
    <source>
        <dbReference type="ARBA" id="ARBA00023043"/>
    </source>
</evidence>
<evidence type="ECO:0000256" key="3">
    <source>
        <dbReference type="PROSITE-ProRule" id="PRU00023"/>
    </source>
</evidence>
<dbReference type="PANTHER" id="PTHR24193">
    <property type="entry name" value="ANKYRIN REPEAT PROTEIN"/>
    <property type="match status" value="1"/>
</dbReference>
<dbReference type="AlphaFoldDB" id="A0A9P5HHW5"/>
<feature type="repeat" description="ANK" evidence="3">
    <location>
        <begin position="187"/>
        <end position="219"/>
    </location>
</feature>
<dbReference type="GO" id="GO:0000976">
    <property type="term" value="F:transcription cis-regulatory region binding"/>
    <property type="evidence" value="ECO:0007669"/>
    <property type="project" value="TreeGrafter"/>
</dbReference>
<evidence type="ECO:0000313" key="5">
    <source>
        <dbReference type="Proteomes" id="UP000722485"/>
    </source>
</evidence>
<name>A0A9P5HHW5_9HYPO</name>
<keyword evidence="5" id="KW-1185">Reference proteome</keyword>
<keyword evidence="1" id="KW-0677">Repeat</keyword>
<dbReference type="PANTHER" id="PTHR24193:SF121">
    <property type="entry name" value="ADA2A-CONTAINING COMPLEX COMPONENT 3, ISOFORM D"/>
    <property type="match status" value="1"/>
</dbReference>
<proteinExistence type="predicted"/>
<dbReference type="SMART" id="SM00248">
    <property type="entry name" value="ANK"/>
    <property type="match status" value="6"/>
</dbReference>
<dbReference type="GO" id="GO:0005634">
    <property type="term" value="C:nucleus"/>
    <property type="evidence" value="ECO:0007669"/>
    <property type="project" value="TreeGrafter"/>
</dbReference>
<dbReference type="InterPro" id="IPR036770">
    <property type="entry name" value="Ankyrin_rpt-contain_sf"/>
</dbReference>
<keyword evidence="2 3" id="KW-0040">ANK repeat</keyword>
<feature type="repeat" description="ANK" evidence="3">
    <location>
        <begin position="220"/>
        <end position="252"/>
    </location>
</feature>
<evidence type="ECO:0000313" key="4">
    <source>
        <dbReference type="EMBL" id="KAF7551388.1"/>
    </source>
</evidence>
<dbReference type="InterPro" id="IPR002110">
    <property type="entry name" value="Ankyrin_rpt"/>
</dbReference>
<dbReference type="SUPFAM" id="SSF48403">
    <property type="entry name" value="Ankyrin repeat"/>
    <property type="match status" value="1"/>
</dbReference>
<gene>
    <name evidence="4" type="ORF">G7Z17_g5046</name>
</gene>
<comment type="caution">
    <text evidence="4">The sequence shown here is derived from an EMBL/GenBank/DDBJ whole genome shotgun (WGS) entry which is preliminary data.</text>
</comment>
<feature type="repeat" description="ANK" evidence="3">
    <location>
        <begin position="253"/>
        <end position="286"/>
    </location>
</feature>
<accession>A0A9P5HHW5</accession>
<dbReference type="EMBL" id="JAANBB010000079">
    <property type="protein sequence ID" value="KAF7551388.1"/>
    <property type="molecule type" value="Genomic_DNA"/>
</dbReference>
<dbReference type="PROSITE" id="PS50088">
    <property type="entry name" value="ANK_REPEAT"/>
    <property type="match status" value="3"/>
</dbReference>
<dbReference type="Proteomes" id="UP000722485">
    <property type="component" value="Unassembled WGS sequence"/>
</dbReference>
<dbReference type="OrthoDB" id="341259at2759"/>
<protein>
    <submittedName>
        <fullName evidence="4">Uncharacterized protein</fullName>
    </submittedName>
</protein>
<sequence length="422" mass="46097">MELITCLSVQAQKRQGHMQTSLDSMERRMVSIEAKVDSMTRLGHGEGSIQGMRTSEDEITVNVAPPQQIIGVESTKLLPKQSATMVSEISEPLITHLSHPLERAGADRFIEDESNMSPTQHAWEQILTKRGALENLDRLKLLFPNDDLDYYMFSSLHNAVLGIEGFVLSQALSSEYLASEINATDSRQRTALHWAALRGDLIAVESLLNAGADVHAVDSSRSTPLLYAASVAVPRILELLLLSGADVNFNKSAGNTPLHYAARHKDDLESVMVLIRAGAHIDDKNTLGNSPLAGAAITNRVVTGKYLLKCGADRYSTNKYGDTPLRETIHHNCHGFLRMLLEDGIKCNDINKHGSSLLHALALEGNTETVQILKAANLTNVDARLENNRGETAMDICQKRIGASEGFSDTFSELLSTLTSTS</sequence>
<organism evidence="4 5">
    <name type="scientific">Cylindrodendrum hubeiense</name>
    <dbReference type="NCBI Taxonomy" id="595255"/>
    <lineage>
        <taxon>Eukaryota</taxon>
        <taxon>Fungi</taxon>
        <taxon>Dikarya</taxon>
        <taxon>Ascomycota</taxon>
        <taxon>Pezizomycotina</taxon>
        <taxon>Sordariomycetes</taxon>
        <taxon>Hypocreomycetidae</taxon>
        <taxon>Hypocreales</taxon>
        <taxon>Nectriaceae</taxon>
        <taxon>Cylindrodendrum</taxon>
    </lineage>
</organism>